<reference evidence="2" key="1">
    <citation type="submission" date="2020-02" db="EMBL/GenBank/DDBJ databases">
        <authorList>
            <person name="Meier V. D."/>
        </authorList>
    </citation>
    <scope>NUCLEOTIDE SEQUENCE</scope>
    <source>
        <strain evidence="2">AVDCRST_MAG01</strain>
    </source>
</reference>
<organism evidence="2">
    <name type="scientific">uncultured Rubrobacteraceae bacterium</name>
    <dbReference type="NCBI Taxonomy" id="349277"/>
    <lineage>
        <taxon>Bacteria</taxon>
        <taxon>Bacillati</taxon>
        <taxon>Actinomycetota</taxon>
        <taxon>Rubrobacteria</taxon>
        <taxon>Rubrobacterales</taxon>
        <taxon>Rubrobacteraceae</taxon>
        <taxon>environmental samples</taxon>
    </lineage>
</organism>
<accession>A0A6J4PAE7</accession>
<proteinExistence type="predicted"/>
<name>A0A6J4PAE7_9ACTN</name>
<sequence length="58" mass="6251">ECPETSLRRRQGSAAAASQDLFGFRAGGDTGKRQGDKWGPVGRKTSRSSGLGKEELWL</sequence>
<feature type="non-terminal residue" evidence="2">
    <location>
        <position position="58"/>
    </location>
</feature>
<dbReference type="EMBL" id="CADCUW010000233">
    <property type="protein sequence ID" value="CAA9410629.1"/>
    <property type="molecule type" value="Genomic_DNA"/>
</dbReference>
<feature type="region of interest" description="Disordered" evidence="1">
    <location>
        <begin position="1"/>
        <end position="58"/>
    </location>
</feature>
<protein>
    <submittedName>
        <fullName evidence="2">Uncharacterized protein</fullName>
    </submittedName>
</protein>
<evidence type="ECO:0000256" key="1">
    <source>
        <dbReference type="SAM" id="MobiDB-lite"/>
    </source>
</evidence>
<dbReference type="AlphaFoldDB" id="A0A6J4PAE7"/>
<gene>
    <name evidence="2" type="ORF">AVDCRST_MAG01-01-1592</name>
</gene>
<evidence type="ECO:0000313" key="2">
    <source>
        <dbReference type="EMBL" id="CAA9410629.1"/>
    </source>
</evidence>
<feature type="non-terminal residue" evidence="2">
    <location>
        <position position="1"/>
    </location>
</feature>